<dbReference type="RefSeq" id="WP_006970237.1">
    <property type="nucleotide sequence ID" value="NZ_ABCS01000009.1"/>
</dbReference>
<sequence>MSDDLLGRVRAIIEALPETSEKLSHGSPTWWGGKRTFATFHSGSYDEGRPGVWIKLPEGAQEDLIATDPDRFYRPKYLGHKGWVGVRLVPRANWAEVESLLVEGYTTVAPKRALDQLK</sequence>
<dbReference type="Gene3D" id="3.90.1150.30">
    <property type="match status" value="1"/>
</dbReference>
<dbReference type="InterPro" id="IPR038056">
    <property type="entry name" value="YjbR-like_sf"/>
</dbReference>
<protein>
    <recommendedName>
        <fullName evidence="3">Phosphoribosylglycinamide formyltransferase</fullName>
    </recommendedName>
</protein>
<dbReference type="Pfam" id="PF04237">
    <property type="entry name" value="YjbR"/>
    <property type="match status" value="1"/>
</dbReference>
<organism evidence="1 2">
    <name type="scientific">Plesiocystis pacifica SIR-1</name>
    <dbReference type="NCBI Taxonomy" id="391625"/>
    <lineage>
        <taxon>Bacteria</taxon>
        <taxon>Pseudomonadati</taxon>
        <taxon>Myxococcota</taxon>
        <taxon>Polyangia</taxon>
        <taxon>Nannocystales</taxon>
        <taxon>Nannocystaceae</taxon>
        <taxon>Plesiocystis</taxon>
    </lineage>
</organism>
<evidence type="ECO:0000313" key="2">
    <source>
        <dbReference type="Proteomes" id="UP000005801"/>
    </source>
</evidence>
<proteinExistence type="predicted"/>
<accession>A6G0I8</accession>
<gene>
    <name evidence="1" type="ORF">PPSIR1_37114</name>
</gene>
<keyword evidence="2" id="KW-1185">Reference proteome</keyword>
<dbReference type="SUPFAM" id="SSF142906">
    <property type="entry name" value="YjbR-like"/>
    <property type="match status" value="1"/>
</dbReference>
<dbReference type="OrthoDB" id="277063at2"/>
<dbReference type="AlphaFoldDB" id="A6G0I8"/>
<name>A6G0I8_9BACT</name>
<dbReference type="EMBL" id="ABCS01000009">
    <property type="protein sequence ID" value="EDM80634.1"/>
    <property type="molecule type" value="Genomic_DNA"/>
</dbReference>
<dbReference type="Proteomes" id="UP000005801">
    <property type="component" value="Unassembled WGS sequence"/>
</dbReference>
<dbReference type="InterPro" id="IPR058532">
    <property type="entry name" value="YjbR/MT2646/Rv2570-like"/>
</dbReference>
<reference evidence="1 2" key="1">
    <citation type="submission" date="2007-06" db="EMBL/GenBank/DDBJ databases">
        <authorList>
            <person name="Shimkets L."/>
            <person name="Ferriera S."/>
            <person name="Johnson J."/>
            <person name="Kravitz S."/>
            <person name="Beeson K."/>
            <person name="Sutton G."/>
            <person name="Rogers Y.-H."/>
            <person name="Friedman R."/>
            <person name="Frazier M."/>
            <person name="Venter J.C."/>
        </authorList>
    </citation>
    <scope>NUCLEOTIDE SEQUENCE [LARGE SCALE GENOMIC DNA]</scope>
    <source>
        <strain evidence="1 2">SIR-1</strain>
    </source>
</reference>
<evidence type="ECO:0000313" key="1">
    <source>
        <dbReference type="EMBL" id="EDM80634.1"/>
    </source>
</evidence>
<dbReference type="eggNOG" id="COG3801">
    <property type="taxonomic scope" value="Bacteria"/>
</dbReference>
<evidence type="ECO:0008006" key="3">
    <source>
        <dbReference type="Google" id="ProtNLM"/>
    </source>
</evidence>
<dbReference type="STRING" id="391625.PPSIR1_37114"/>
<comment type="caution">
    <text evidence="1">The sequence shown here is derived from an EMBL/GenBank/DDBJ whole genome shotgun (WGS) entry which is preliminary data.</text>
</comment>